<sequence length="143" mass="16447">MESISRFACVSSFPVFLPSVVKPRSSVPSRVSIGRLRSHNYNMINPKKRERRSKQWWRWEDFSGLDPITEEDEDQNPPRVEDPTSDEELGQELEVLEKEAIEGPDEGREPSDYDRRAQIFDESSRVFKVLKEKSENAGTGSSS</sequence>
<feature type="region of interest" description="Disordered" evidence="1">
    <location>
        <begin position="67"/>
        <end position="119"/>
    </location>
</feature>
<proteinExistence type="predicted"/>
<evidence type="ECO:0000313" key="3">
    <source>
        <dbReference type="Proteomes" id="UP000623129"/>
    </source>
</evidence>
<dbReference type="GO" id="GO:0009507">
    <property type="term" value="C:chloroplast"/>
    <property type="evidence" value="ECO:0007669"/>
    <property type="project" value="TreeGrafter"/>
</dbReference>
<dbReference type="PANTHER" id="PTHR37758:SF1">
    <property type="entry name" value="OS03G0334300 PROTEIN"/>
    <property type="match status" value="1"/>
</dbReference>
<gene>
    <name evidence="2" type="ORF">FCM35_KLT03256</name>
</gene>
<evidence type="ECO:0000313" key="2">
    <source>
        <dbReference type="EMBL" id="KAF3331850.1"/>
    </source>
</evidence>
<protein>
    <submittedName>
        <fullName evidence="2">Uncharacterized protein</fullName>
    </submittedName>
</protein>
<dbReference type="PANTHER" id="PTHR37758">
    <property type="entry name" value="OS03G0334300 PROTEIN"/>
    <property type="match status" value="1"/>
</dbReference>
<name>A0A833QR76_9POAL</name>
<feature type="compositionally biased region" description="Basic and acidic residues" evidence="1">
    <location>
        <begin position="95"/>
        <end position="119"/>
    </location>
</feature>
<dbReference type="EMBL" id="SWLB01000012">
    <property type="protein sequence ID" value="KAF3331850.1"/>
    <property type="molecule type" value="Genomic_DNA"/>
</dbReference>
<comment type="caution">
    <text evidence="2">The sequence shown here is derived from an EMBL/GenBank/DDBJ whole genome shotgun (WGS) entry which is preliminary data.</text>
</comment>
<reference evidence="2" key="1">
    <citation type="submission" date="2020-01" db="EMBL/GenBank/DDBJ databases">
        <title>Genome sequence of Kobresia littledalei, the first chromosome-level genome in the family Cyperaceae.</title>
        <authorList>
            <person name="Qu G."/>
        </authorList>
    </citation>
    <scope>NUCLEOTIDE SEQUENCE</scope>
    <source>
        <strain evidence="2">C.B.Clarke</strain>
        <tissue evidence="2">Leaf</tissue>
    </source>
</reference>
<keyword evidence="3" id="KW-1185">Reference proteome</keyword>
<dbReference type="Proteomes" id="UP000623129">
    <property type="component" value="Unassembled WGS sequence"/>
</dbReference>
<evidence type="ECO:0000256" key="1">
    <source>
        <dbReference type="SAM" id="MobiDB-lite"/>
    </source>
</evidence>
<dbReference type="AlphaFoldDB" id="A0A833QR76"/>
<organism evidence="2 3">
    <name type="scientific">Carex littledalei</name>
    <dbReference type="NCBI Taxonomy" id="544730"/>
    <lineage>
        <taxon>Eukaryota</taxon>
        <taxon>Viridiplantae</taxon>
        <taxon>Streptophyta</taxon>
        <taxon>Embryophyta</taxon>
        <taxon>Tracheophyta</taxon>
        <taxon>Spermatophyta</taxon>
        <taxon>Magnoliopsida</taxon>
        <taxon>Liliopsida</taxon>
        <taxon>Poales</taxon>
        <taxon>Cyperaceae</taxon>
        <taxon>Cyperoideae</taxon>
        <taxon>Cariceae</taxon>
        <taxon>Carex</taxon>
        <taxon>Carex subgen. Euthyceras</taxon>
    </lineage>
</organism>
<dbReference type="OrthoDB" id="1576084at2759"/>
<accession>A0A833QR76</accession>